<dbReference type="RefSeq" id="WP_075531261.1">
    <property type="nucleotide sequence ID" value="NZ_CP053844.1"/>
</dbReference>
<dbReference type="InterPro" id="IPR002589">
    <property type="entry name" value="Macro_dom"/>
</dbReference>
<evidence type="ECO:0000259" key="2">
    <source>
        <dbReference type="PROSITE" id="PS51154"/>
    </source>
</evidence>
<evidence type="ECO:0000256" key="1">
    <source>
        <dbReference type="ARBA" id="ARBA00035885"/>
    </source>
</evidence>
<protein>
    <submittedName>
        <fullName evidence="3">Macro domain</fullName>
    </submittedName>
</protein>
<dbReference type="GO" id="GO:0140291">
    <property type="term" value="P:peptidyl-glutamate ADP-deribosylation"/>
    <property type="evidence" value="ECO:0007669"/>
    <property type="project" value="TreeGrafter"/>
</dbReference>
<dbReference type="SUPFAM" id="SSF52949">
    <property type="entry name" value="Macro domain-like"/>
    <property type="match status" value="1"/>
</dbReference>
<dbReference type="PANTHER" id="PTHR12521:SF0">
    <property type="entry name" value="ADP-RIBOSE GLYCOHYDROLASE OARD1"/>
    <property type="match status" value="1"/>
</dbReference>
<dbReference type="InterPro" id="IPR050892">
    <property type="entry name" value="ADP-ribose_metab_enzymes"/>
</dbReference>
<dbReference type="PANTHER" id="PTHR12521">
    <property type="entry name" value="PROTEIN C6ORF130"/>
    <property type="match status" value="1"/>
</dbReference>
<comment type="catalytic activity">
    <reaction evidence="1">
        <text>an N-(ADP-alpha-D-ribosyl)-thymidine in DNA + H2O = a thymidine in DNA + ADP-D-ribose</text>
        <dbReference type="Rhea" id="RHEA:71655"/>
        <dbReference type="Rhea" id="RHEA-COMP:13556"/>
        <dbReference type="Rhea" id="RHEA-COMP:18051"/>
        <dbReference type="ChEBI" id="CHEBI:15377"/>
        <dbReference type="ChEBI" id="CHEBI:57967"/>
        <dbReference type="ChEBI" id="CHEBI:137386"/>
        <dbReference type="ChEBI" id="CHEBI:191199"/>
    </reaction>
    <physiologicalReaction direction="left-to-right" evidence="1">
        <dbReference type="Rhea" id="RHEA:71656"/>
    </physiologicalReaction>
</comment>
<dbReference type="AlphaFoldDB" id="A0A128ED13"/>
<dbReference type="InterPro" id="IPR043472">
    <property type="entry name" value="Macro_dom-like"/>
</dbReference>
<name>A0A128ED13_9BACT</name>
<evidence type="ECO:0000313" key="4">
    <source>
        <dbReference type="Proteomes" id="UP000069632"/>
    </source>
</evidence>
<keyword evidence="4" id="KW-1185">Reference proteome</keyword>
<dbReference type="Pfam" id="PF01661">
    <property type="entry name" value="Macro"/>
    <property type="match status" value="1"/>
</dbReference>
<dbReference type="OrthoDB" id="9780211at2"/>
<dbReference type="EMBL" id="FIZP01000001">
    <property type="protein sequence ID" value="CZE46361.1"/>
    <property type="molecule type" value="Genomic_DNA"/>
</dbReference>
<evidence type="ECO:0000313" key="3">
    <source>
        <dbReference type="EMBL" id="CZE46361.1"/>
    </source>
</evidence>
<dbReference type="SMART" id="SM00506">
    <property type="entry name" value="A1pp"/>
    <property type="match status" value="1"/>
</dbReference>
<dbReference type="Gene3D" id="3.40.220.10">
    <property type="entry name" value="Leucine Aminopeptidase, subunit E, domain 1"/>
    <property type="match status" value="1"/>
</dbReference>
<accession>A0A128ED13</accession>
<organism evidence="3 4">
    <name type="scientific">Campylobacter geochelonis</name>
    <dbReference type="NCBI Taxonomy" id="1780362"/>
    <lineage>
        <taxon>Bacteria</taxon>
        <taxon>Pseudomonadati</taxon>
        <taxon>Campylobacterota</taxon>
        <taxon>Epsilonproteobacteria</taxon>
        <taxon>Campylobacterales</taxon>
        <taxon>Campylobacteraceae</taxon>
        <taxon>Campylobacter</taxon>
    </lineage>
</organism>
<reference evidence="3 4" key="1">
    <citation type="submission" date="2016-02" db="EMBL/GenBank/DDBJ databases">
        <authorList>
            <consortium name="Pathogen Informatics"/>
        </authorList>
    </citation>
    <scope>NUCLEOTIDE SEQUENCE [LARGE SCALE GENOMIC DNA]</scope>
    <source>
        <strain evidence="3 4">RC20</strain>
    </source>
</reference>
<sequence>MLKVKMGNIFNSKCQTIVNTINCVGVMGAGIAYEFRLRYPNMYEKYLNLCNFDNPNRIKTGNLWLYTPSNNEIQSFKQILNFPTKNHWKFPSKIEFIEAGLNKFSQTYKDKGITSIAFPLLGADKGGLDKEVVLNLMKKKLEKLDLDVEIWEFDRFANDDLYDDFKNKFQSIELKELKKIAKNLGFKGIKFASIQKALDDENIKSMSGMLRTNGLGDKTLEACFRLVMSGNVLTQKSLF</sequence>
<dbReference type="Proteomes" id="UP000069632">
    <property type="component" value="Unassembled WGS sequence"/>
</dbReference>
<dbReference type="PROSITE" id="PS51154">
    <property type="entry name" value="MACRO"/>
    <property type="match status" value="1"/>
</dbReference>
<gene>
    <name evidence="3" type="ORF">ERS672216_00327</name>
</gene>
<proteinExistence type="predicted"/>
<feature type="domain" description="Macro" evidence="2">
    <location>
        <begin position="1"/>
        <end position="169"/>
    </location>
</feature>